<feature type="region of interest" description="Disordered" evidence="1">
    <location>
        <begin position="396"/>
        <end position="492"/>
    </location>
</feature>
<accession>A0A6I8SWC8</accession>
<evidence type="ECO:0000256" key="1">
    <source>
        <dbReference type="SAM" id="MobiDB-lite"/>
    </source>
</evidence>
<evidence type="ECO:0000313" key="2">
    <source>
        <dbReference type="Ensembl" id="ENSXETP00000097080"/>
    </source>
</evidence>
<reference evidence="2" key="2">
    <citation type="submission" date="2020-05" db="UniProtKB">
        <authorList>
            <consortium name="Ensembl"/>
        </authorList>
    </citation>
    <scope>IDENTIFICATION</scope>
</reference>
<sequence>MLAPRKGLLGNLNYVHLQHVSLGVHLSLRPELVDGPFSKDPGKEEEFTRCYHCTKGGAVPAEVDANSNDPAVPCQCCDQHPRQGNTCNYSPRDNMEPTTSDDDDLLSPSDAPLSPFSPSSNSSSSSDFTLDDSPISMYFREFQEEGCESPDHQPEIIPLDSSVGELISSMGLLSQDHSLCLNNEKNQYKTLMALTPEIPQNLNLEAKSNAWGSASTLDANCNFTPSDGAKDKGKIDNREEALMVTEKDIGPSADSLVCTQSYQEANDYIASVSVPGYVSSQSPKKNITSFHELAQKRRRSGGGPPALQGKKDKSDWLIMFSPDTEHPPINELTDSGFFQGNVGSSIQAKETITFKELRYRNALVKQSSHLGKCPPVGQMEPLQPMEEQCWPPHLSAEEKGFQNPVGKEPGLKHHSEEPNDTQEPSKEDRGLHDPPSEEFKHHSTAKGDTQEPSKEDRDLHDPPSEEFKHHTKAKGGNHSPSSKGLGPQRSYAGMDNCLNRPLHGVYTASPLPSLGDAALGKGYFHCTFLRNRAEKTKPVVRPMPTTAKDWIRGMADGGDKRGREVAGPSQFCPQAPLSPYFLAPLSDNSRLLYQFAPSNAPVPASQTPGLPMQMPPTRLSPVGAFSPPHRGLLPMLDPPELSVLLSPLFPRGRTRPRLAPEKAAPQQDSTAAAPSPLMAGGTEHSLLRDKKGK</sequence>
<dbReference type="PANTHER" id="PTHR15591:SF11">
    <property type="entry name" value="AP-4 COMPLEX ACCESSORY SUBUNIT RUSC1"/>
    <property type="match status" value="1"/>
</dbReference>
<dbReference type="Ensembl" id="ENSXETT00000093871">
    <property type="protein sequence ID" value="ENSXETP00000097080"/>
    <property type="gene ID" value="ENSXETG00000041042"/>
</dbReference>
<dbReference type="InterPro" id="IPR047343">
    <property type="entry name" value="RUSC1_2"/>
</dbReference>
<dbReference type="Bgee" id="ENSXETG00000041042">
    <property type="expression patterns" value="Expressed in brain and 1 other cell type or tissue"/>
</dbReference>
<dbReference type="GeneTree" id="ENSGT00980000200493"/>
<organism evidence="2">
    <name type="scientific">Xenopus tropicalis</name>
    <name type="common">Western clawed frog</name>
    <name type="synonym">Silurana tropicalis</name>
    <dbReference type="NCBI Taxonomy" id="8364"/>
    <lineage>
        <taxon>Eukaryota</taxon>
        <taxon>Metazoa</taxon>
        <taxon>Chordata</taxon>
        <taxon>Craniata</taxon>
        <taxon>Vertebrata</taxon>
        <taxon>Euteleostomi</taxon>
        <taxon>Amphibia</taxon>
        <taxon>Batrachia</taxon>
        <taxon>Anura</taxon>
        <taxon>Pipoidea</taxon>
        <taxon>Pipidae</taxon>
        <taxon>Xenopodinae</taxon>
        <taxon>Xenopus</taxon>
        <taxon>Silurana</taxon>
    </lineage>
</organism>
<dbReference type="PANTHER" id="PTHR15591">
    <property type="entry name" value="RUN AND SH3 DOMAIN CONTAINING"/>
    <property type="match status" value="1"/>
</dbReference>
<feature type="region of interest" description="Disordered" evidence="1">
    <location>
        <begin position="651"/>
        <end position="693"/>
    </location>
</feature>
<dbReference type="AlphaFoldDB" id="A0A6I8SWC8"/>
<protein>
    <submittedName>
        <fullName evidence="2">Uncharacterized protein</fullName>
    </submittedName>
</protein>
<feature type="compositionally biased region" description="Basic and acidic residues" evidence="1">
    <location>
        <begin position="409"/>
        <end position="441"/>
    </location>
</feature>
<dbReference type="InParanoid" id="A0A6I8SWC8"/>
<feature type="compositionally biased region" description="Low complexity" evidence="1">
    <location>
        <begin position="106"/>
        <end position="129"/>
    </location>
</feature>
<proteinExistence type="predicted"/>
<name>A0A6I8SWC8_XENTR</name>
<feature type="region of interest" description="Disordered" evidence="1">
    <location>
        <begin position="86"/>
        <end position="129"/>
    </location>
</feature>
<feature type="compositionally biased region" description="Basic and acidic residues" evidence="1">
    <location>
        <begin position="448"/>
        <end position="468"/>
    </location>
</feature>
<reference evidence="2" key="1">
    <citation type="journal article" date="2010" name="Science">
        <title>The genome of the Western clawed frog Xenopus tropicalis.</title>
        <authorList>
            <person name="Hellsten U."/>
            <person name="Harland R.M."/>
            <person name="Gilchrist M.J."/>
            <person name="Hendrix D."/>
            <person name="Jurka J."/>
            <person name="Kapitonov V."/>
            <person name="Ovcharenko I."/>
            <person name="Putnam N.H."/>
            <person name="Shu S."/>
            <person name="Taher L."/>
            <person name="Blitz I.L."/>
            <person name="Blumberg B."/>
            <person name="Dichmann D.S."/>
            <person name="Dubchak I."/>
            <person name="Amaya E."/>
            <person name="Detter J.C."/>
            <person name="Fletcher R."/>
            <person name="Gerhard D.S."/>
            <person name="Goodstein D."/>
            <person name="Graves T."/>
            <person name="Grigoriev I.V."/>
            <person name="Grimwood J."/>
            <person name="Kawashima T."/>
            <person name="Lindquist E."/>
            <person name="Lucas S.M."/>
            <person name="Mead P.E."/>
            <person name="Mitros T."/>
            <person name="Ogino H."/>
            <person name="Ohta Y."/>
            <person name="Poliakov A.V."/>
            <person name="Pollet N."/>
            <person name="Robert J."/>
            <person name="Salamov A."/>
            <person name="Sater A.K."/>
            <person name="Schmutz J."/>
            <person name="Terry A."/>
            <person name="Vize P.D."/>
            <person name="Warren W.C."/>
            <person name="Wells D."/>
            <person name="Wills A."/>
            <person name="Wilson R.K."/>
            <person name="Zimmerman L.B."/>
            <person name="Zorn A.M."/>
            <person name="Grainger R."/>
            <person name="Grammer T."/>
            <person name="Khokha M.K."/>
            <person name="Richardson P.M."/>
            <person name="Rokhsar D.S."/>
        </authorList>
    </citation>
    <scope>NUCLEOTIDE SEQUENCE [LARGE SCALE GENOMIC DNA]</scope>
    <source>
        <strain evidence="2">Nigerian</strain>
    </source>
</reference>